<evidence type="ECO:0000256" key="1">
    <source>
        <dbReference type="ARBA" id="ARBA00001966"/>
    </source>
</evidence>
<dbReference type="GO" id="GO:0003824">
    <property type="term" value="F:catalytic activity"/>
    <property type="evidence" value="ECO:0007669"/>
    <property type="project" value="InterPro"/>
</dbReference>
<evidence type="ECO:0000256" key="3">
    <source>
        <dbReference type="ARBA" id="ARBA00022679"/>
    </source>
</evidence>
<accession>A0A936NBT0</accession>
<name>A0A936NBT0_9ACTN</name>
<evidence type="ECO:0000259" key="8">
    <source>
        <dbReference type="PROSITE" id="PS51332"/>
    </source>
</evidence>
<evidence type="ECO:0000256" key="2">
    <source>
        <dbReference type="ARBA" id="ARBA00022603"/>
    </source>
</evidence>
<proteinExistence type="predicted"/>
<organism evidence="10 11">
    <name type="scientific">Candidatus Neomicrothrix subdominans</name>
    <dbReference type="NCBI Taxonomy" id="2954438"/>
    <lineage>
        <taxon>Bacteria</taxon>
        <taxon>Bacillati</taxon>
        <taxon>Actinomycetota</taxon>
        <taxon>Acidimicrobiia</taxon>
        <taxon>Acidimicrobiales</taxon>
        <taxon>Microthrixaceae</taxon>
        <taxon>Candidatus Neomicrothrix</taxon>
    </lineage>
</organism>
<keyword evidence="6" id="KW-0408">Iron</keyword>
<gene>
    <name evidence="10" type="ORF">IPN02_04630</name>
</gene>
<evidence type="ECO:0000313" key="11">
    <source>
        <dbReference type="Proteomes" id="UP000727993"/>
    </source>
</evidence>
<protein>
    <submittedName>
        <fullName evidence="10">B12-binding domain-containing radical SAM protein</fullName>
    </submittedName>
</protein>
<dbReference type="SFLD" id="SFLDG01082">
    <property type="entry name" value="B12-binding_domain_containing"/>
    <property type="match status" value="1"/>
</dbReference>
<reference evidence="10 11" key="1">
    <citation type="submission" date="2020-10" db="EMBL/GenBank/DDBJ databases">
        <title>Connecting structure to function with the recovery of over 1000 high-quality activated sludge metagenome-assembled genomes encoding full-length rRNA genes using long-read sequencing.</title>
        <authorList>
            <person name="Singleton C.M."/>
            <person name="Petriglieri F."/>
            <person name="Kristensen J.M."/>
            <person name="Kirkegaard R.H."/>
            <person name="Michaelsen T.Y."/>
            <person name="Andersen M.H."/>
            <person name="Karst S.M."/>
            <person name="Dueholm M.S."/>
            <person name="Nielsen P.H."/>
            <person name="Albertsen M."/>
        </authorList>
    </citation>
    <scope>NUCLEOTIDE SEQUENCE [LARGE SCALE GENOMIC DNA]</scope>
    <source>
        <strain evidence="10">Lyne_18-Q3-R50-59_MAXAC.006</strain>
    </source>
</reference>
<dbReference type="SFLD" id="SFLDS00029">
    <property type="entry name" value="Radical_SAM"/>
    <property type="match status" value="1"/>
</dbReference>
<keyword evidence="2" id="KW-0489">Methyltransferase</keyword>
<sequence length="524" mass="56845">MCAVARRGNRPHVTVIKARWGSVGLHHVSLHRFPPLAAMTIEALARREGWDTAMIDEDAEQLDLDAPTDLVAMTTWTANAPRTYRIAAAYRAKGIPVVMGGVHPSMLPGEAARHADAVVVGECEAIFGRVLADAAANRLKQFYEGSWEDLSLAPTIDELMPRYEQFPRGRYLPTHTTQTTRGCRFNCDFCSVIRINGRGQRHRDPAAVVDELRIRVKMPGRPPGTPIVVFFTDDDLAADQEYCGSLFEAMASANLPVRFAAQTSIGLARNPELLRLAEAAGAALFFIGFESVNRQALKEANKKNRPAEFAELVQRLHDAHIAVEGGFIFGFDSDGPGAFADTVRAADEIGVDTAHFTILTPLPGTQTFSRLHGEGRIFDYDWSHYNAYRTLFEPAQMSVAMLDAGARWAYGAFYSSSARRRRTWAQIRRSSPMMAAAYRFVGGSYARHYGVGLQGSSEAPFQPHPDDIAHLATVSNFDANQVLIEALALASGGRPSSAGAATPVNVSLGRPVAASTGTTVAGGG</sequence>
<evidence type="ECO:0000313" key="10">
    <source>
        <dbReference type="EMBL" id="MBK9296152.1"/>
    </source>
</evidence>
<keyword evidence="5" id="KW-0479">Metal-binding</keyword>
<dbReference type="PANTHER" id="PTHR43409:SF7">
    <property type="entry name" value="BLL1977 PROTEIN"/>
    <property type="match status" value="1"/>
</dbReference>
<dbReference type="PROSITE" id="PS51332">
    <property type="entry name" value="B12_BINDING"/>
    <property type="match status" value="1"/>
</dbReference>
<dbReference type="Gene3D" id="3.40.50.280">
    <property type="entry name" value="Cobalamin-binding domain"/>
    <property type="match status" value="1"/>
</dbReference>
<comment type="caution">
    <text evidence="10">The sequence shown here is derived from an EMBL/GenBank/DDBJ whole genome shotgun (WGS) entry which is preliminary data.</text>
</comment>
<dbReference type="InterPro" id="IPR006158">
    <property type="entry name" value="Cobalamin-bd"/>
</dbReference>
<dbReference type="InterPro" id="IPR058240">
    <property type="entry name" value="rSAM_sf"/>
</dbReference>
<evidence type="ECO:0000259" key="9">
    <source>
        <dbReference type="PROSITE" id="PS51918"/>
    </source>
</evidence>
<dbReference type="GO" id="GO:0031419">
    <property type="term" value="F:cobalamin binding"/>
    <property type="evidence" value="ECO:0007669"/>
    <property type="project" value="InterPro"/>
</dbReference>
<dbReference type="InterPro" id="IPR034466">
    <property type="entry name" value="Methyltransferase_Class_B"/>
</dbReference>
<feature type="domain" description="B12-binding" evidence="8">
    <location>
        <begin position="55"/>
        <end position="141"/>
    </location>
</feature>
<dbReference type="Pfam" id="PF04055">
    <property type="entry name" value="Radical_SAM"/>
    <property type="match status" value="1"/>
</dbReference>
<dbReference type="PANTHER" id="PTHR43409">
    <property type="entry name" value="ANAEROBIC MAGNESIUM-PROTOPORPHYRIN IX MONOMETHYL ESTER CYCLASE-RELATED"/>
    <property type="match status" value="1"/>
</dbReference>
<dbReference type="SUPFAM" id="SSF102114">
    <property type="entry name" value="Radical SAM enzymes"/>
    <property type="match status" value="1"/>
</dbReference>
<evidence type="ECO:0000256" key="4">
    <source>
        <dbReference type="ARBA" id="ARBA00022691"/>
    </source>
</evidence>
<dbReference type="InterPro" id="IPR007197">
    <property type="entry name" value="rSAM"/>
</dbReference>
<dbReference type="Gene3D" id="3.80.30.20">
    <property type="entry name" value="tm_1862 like domain"/>
    <property type="match status" value="1"/>
</dbReference>
<dbReference type="SFLD" id="SFLDG01123">
    <property type="entry name" value="methyltransferase_(Class_B)"/>
    <property type="match status" value="1"/>
</dbReference>
<feature type="domain" description="Radical SAM core" evidence="9">
    <location>
        <begin position="169"/>
        <end position="403"/>
    </location>
</feature>
<dbReference type="GO" id="GO:0051539">
    <property type="term" value="F:4 iron, 4 sulfur cluster binding"/>
    <property type="evidence" value="ECO:0007669"/>
    <property type="project" value="UniProtKB-KW"/>
</dbReference>
<evidence type="ECO:0000256" key="7">
    <source>
        <dbReference type="ARBA" id="ARBA00023014"/>
    </source>
</evidence>
<dbReference type="GO" id="GO:0046872">
    <property type="term" value="F:metal ion binding"/>
    <property type="evidence" value="ECO:0007669"/>
    <property type="project" value="UniProtKB-KW"/>
</dbReference>
<evidence type="ECO:0000256" key="5">
    <source>
        <dbReference type="ARBA" id="ARBA00022723"/>
    </source>
</evidence>
<dbReference type="PROSITE" id="PS51918">
    <property type="entry name" value="RADICAL_SAM"/>
    <property type="match status" value="1"/>
</dbReference>
<comment type="cofactor">
    <cofactor evidence="1">
        <name>[4Fe-4S] cluster</name>
        <dbReference type="ChEBI" id="CHEBI:49883"/>
    </cofactor>
</comment>
<dbReference type="CDD" id="cd01335">
    <property type="entry name" value="Radical_SAM"/>
    <property type="match status" value="1"/>
</dbReference>
<dbReference type="AlphaFoldDB" id="A0A936NBT0"/>
<dbReference type="InterPro" id="IPR006638">
    <property type="entry name" value="Elp3/MiaA/NifB-like_rSAM"/>
</dbReference>
<keyword evidence="4" id="KW-0949">S-adenosyl-L-methionine</keyword>
<dbReference type="Proteomes" id="UP000727993">
    <property type="component" value="Unassembled WGS sequence"/>
</dbReference>
<dbReference type="InterPro" id="IPR023404">
    <property type="entry name" value="rSAM_horseshoe"/>
</dbReference>
<dbReference type="EMBL" id="JADJZA010000001">
    <property type="protein sequence ID" value="MBK9296152.1"/>
    <property type="molecule type" value="Genomic_DNA"/>
</dbReference>
<dbReference type="SMART" id="SM00729">
    <property type="entry name" value="Elp3"/>
    <property type="match status" value="1"/>
</dbReference>
<dbReference type="GO" id="GO:0005829">
    <property type="term" value="C:cytosol"/>
    <property type="evidence" value="ECO:0007669"/>
    <property type="project" value="TreeGrafter"/>
</dbReference>
<evidence type="ECO:0000256" key="6">
    <source>
        <dbReference type="ARBA" id="ARBA00023004"/>
    </source>
</evidence>
<dbReference type="Pfam" id="PF02310">
    <property type="entry name" value="B12-binding"/>
    <property type="match status" value="1"/>
</dbReference>
<dbReference type="InterPro" id="IPR051198">
    <property type="entry name" value="BchE-like"/>
</dbReference>
<keyword evidence="3" id="KW-0808">Transferase</keyword>
<keyword evidence="7" id="KW-0411">Iron-sulfur</keyword>